<feature type="signal peptide" evidence="1">
    <location>
        <begin position="1"/>
        <end position="26"/>
    </location>
</feature>
<dbReference type="OrthoDB" id="5243795at2"/>
<evidence type="ECO:0008006" key="4">
    <source>
        <dbReference type="Google" id="ProtNLM"/>
    </source>
</evidence>
<reference evidence="2 3" key="1">
    <citation type="submission" date="2018-03" db="EMBL/GenBank/DDBJ databases">
        <title>Aquarubrobacter algicola gen. nov., sp. nov., a novel actinobacterium isolated from shallow eutrophic lake during the end of cyanobacterial harmful algal blooms.</title>
        <authorList>
            <person name="Chun S.J."/>
        </authorList>
    </citation>
    <scope>NUCLEOTIDE SEQUENCE [LARGE SCALE GENOMIC DNA]</scope>
    <source>
        <strain evidence="2 3">Seoho-28</strain>
    </source>
</reference>
<protein>
    <recommendedName>
        <fullName evidence="4">Htaa domain-containing protein</fullName>
    </recommendedName>
</protein>
<dbReference type="AlphaFoldDB" id="A0A2T4UHT2"/>
<feature type="chain" id="PRO_5015536414" description="Htaa domain-containing protein" evidence="1">
    <location>
        <begin position="27"/>
        <end position="351"/>
    </location>
</feature>
<dbReference type="EMBL" id="PYYB01000001">
    <property type="protein sequence ID" value="PTL58788.1"/>
    <property type="molecule type" value="Genomic_DNA"/>
</dbReference>
<sequence>MSVTRTSTLIAGALAAGLALAPAASAQSTSSKLDISGGGTTLKLDSGTAKALKSLGVSVAPTGRATAGSAGVRFPITGGELDPASAAGVIRHTGGLRLSAGRTRVTLSDFTVAVNKAPTMSARVNGGKRLGALVPVVGKARITRSGLGVTVSRIDIHLSTKGAAALNKTFGVKAFKPRLKLGTATVATSLAEVRFTGGQTALALDPGAVSALTSLGVAPGIVGPAVANPDGSLGFPITGGGVNAKTLAGQIPHSGGISLTKGGTVVRLTDFNIDTRKAELTAAINGGTRAAILSLDLSAPKVDVSGRTVSVGNVTGKLTQGAADALNAAFGTAAFTAGLTLGVATVKGEIA</sequence>
<keyword evidence="3" id="KW-1185">Reference proteome</keyword>
<dbReference type="RefSeq" id="WP_107567225.1">
    <property type="nucleotide sequence ID" value="NZ_PYYB01000001.1"/>
</dbReference>
<accession>A0A2T4UHT2</accession>
<keyword evidence="1" id="KW-0732">Signal</keyword>
<name>A0A2T4UHT2_9ACTN</name>
<dbReference type="Proteomes" id="UP000240739">
    <property type="component" value="Unassembled WGS sequence"/>
</dbReference>
<evidence type="ECO:0000313" key="2">
    <source>
        <dbReference type="EMBL" id="PTL58788.1"/>
    </source>
</evidence>
<proteinExistence type="predicted"/>
<evidence type="ECO:0000313" key="3">
    <source>
        <dbReference type="Proteomes" id="UP000240739"/>
    </source>
</evidence>
<evidence type="ECO:0000256" key="1">
    <source>
        <dbReference type="SAM" id="SignalP"/>
    </source>
</evidence>
<organism evidence="2 3">
    <name type="scientific">Paraconexibacter algicola</name>
    <dbReference type="NCBI Taxonomy" id="2133960"/>
    <lineage>
        <taxon>Bacteria</taxon>
        <taxon>Bacillati</taxon>
        <taxon>Actinomycetota</taxon>
        <taxon>Thermoleophilia</taxon>
        <taxon>Solirubrobacterales</taxon>
        <taxon>Paraconexibacteraceae</taxon>
        <taxon>Paraconexibacter</taxon>
    </lineage>
</organism>
<comment type="caution">
    <text evidence="2">The sequence shown here is derived from an EMBL/GenBank/DDBJ whole genome shotgun (WGS) entry which is preliminary data.</text>
</comment>
<gene>
    <name evidence="2" type="ORF">C7Y72_03550</name>
</gene>